<dbReference type="GO" id="GO:0015562">
    <property type="term" value="F:efflux transmembrane transporter activity"/>
    <property type="evidence" value="ECO:0007669"/>
    <property type="project" value="TreeGrafter"/>
</dbReference>
<evidence type="ECO:0000256" key="1">
    <source>
        <dbReference type="ARBA" id="ARBA00009477"/>
    </source>
</evidence>
<keyword evidence="3" id="KW-1133">Transmembrane helix</keyword>
<dbReference type="Pfam" id="PF25989">
    <property type="entry name" value="YknX_C"/>
    <property type="match status" value="1"/>
</dbReference>
<evidence type="ECO:0000256" key="2">
    <source>
        <dbReference type="SAM" id="MobiDB-lite"/>
    </source>
</evidence>
<keyword evidence="6" id="KW-1185">Reference proteome</keyword>
<dbReference type="Gene3D" id="2.40.50.100">
    <property type="match status" value="1"/>
</dbReference>
<name>A0A9X5BI23_9FIRM</name>
<dbReference type="AlphaFoldDB" id="A0A9X5BI23"/>
<feature type="region of interest" description="Disordered" evidence="2">
    <location>
        <begin position="1"/>
        <end position="24"/>
    </location>
</feature>
<feature type="compositionally biased region" description="Polar residues" evidence="2">
    <location>
        <begin position="308"/>
        <end position="320"/>
    </location>
</feature>
<protein>
    <submittedName>
        <fullName evidence="5">Efflux RND transporter periplasmic adaptor subunit</fullName>
    </submittedName>
</protein>
<dbReference type="OrthoDB" id="1995149at2"/>
<evidence type="ECO:0000313" key="5">
    <source>
        <dbReference type="EMBL" id="NBJ94485.1"/>
    </source>
</evidence>
<feature type="compositionally biased region" description="Basic residues" evidence="2">
    <location>
        <begin position="61"/>
        <end position="70"/>
    </location>
</feature>
<dbReference type="Gene3D" id="2.40.420.20">
    <property type="match status" value="1"/>
</dbReference>
<comment type="caution">
    <text evidence="5">The sequence shown here is derived from an EMBL/GenBank/DDBJ whole genome shotgun (WGS) entry which is preliminary data.</text>
</comment>
<feature type="region of interest" description="Disordered" evidence="2">
    <location>
        <begin position="54"/>
        <end position="77"/>
    </location>
</feature>
<dbReference type="PRINTS" id="PR01490">
    <property type="entry name" value="RTXTOXIND"/>
</dbReference>
<feature type="domain" description="YknX-like C-terminal permuted SH3-like" evidence="4">
    <location>
        <begin position="469"/>
        <end position="534"/>
    </location>
</feature>
<feature type="transmembrane region" description="Helical" evidence="3">
    <location>
        <begin position="84"/>
        <end position="104"/>
    </location>
</feature>
<proteinExistence type="inferred from homology"/>
<feature type="region of interest" description="Disordered" evidence="2">
    <location>
        <begin position="308"/>
        <end position="332"/>
    </location>
</feature>
<gene>
    <name evidence="5" type="ORF">D5281_18325</name>
</gene>
<dbReference type="PANTHER" id="PTHR30469:SF33">
    <property type="entry name" value="SLR1207 PROTEIN"/>
    <property type="match status" value="1"/>
</dbReference>
<evidence type="ECO:0000313" key="6">
    <source>
        <dbReference type="Proteomes" id="UP001154420"/>
    </source>
</evidence>
<dbReference type="EMBL" id="QZDT01000040">
    <property type="protein sequence ID" value="NBJ94485.1"/>
    <property type="molecule type" value="Genomic_DNA"/>
</dbReference>
<organism evidence="5 6">
    <name type="scientific">Parablautia muri</name>
    <dbReference type="NCBI Taxonomy" id="2320879"/>
    <lineage>
        <taxon>Bacteria</taxon>
        <taxon>Bacillati</taxon>
        <taxon>Bacillota</taxon>
        <taxon>Clostridia</taxon>
        <taxon>Lachnospirales</taxon>
        <taxon>Lachnospiraceae</taxon>
        <taxon>Parablautia</taxon>
    </lineage>
</organism>
<dbReference type="InterPro" id="IPR058637">
    <property type="entry name" value="YknX-like_C"/>
</dbReference>
<dbReference type="Gene3D" id="2.40.30.170">
    <property type="match status" value="1"/>
</dbReference>
<dbReference type="Proteomes" id="UP001154420">
    <property type="component" value="Unassembled WGS sequence"/>
</dbReference>
<dbReference type="InterPro" id="IPR006143">
    <property type="entry name" value="RND_pump_MFP"/>
</dbReference>
<feature type="compositionally biased region" description="Basic and acidic residues" evidence="2">
    <location>
        <begin position="323"/>
        <end position="332"/>
    </location>
</feature>
<dbReference type="GO" id="GO:1990281">
    <property type="term" value="C:efflux pump complex"/>
    <property type="evidence" value="ECO:0007669"/>
    <property type="project" value="TreeGrafter"/>
</dbReference>
<accession>A0A9X5BI23</accession>
<comment type="similarity">
    <text evidence="1">Belongs to the membrane fusion protein (MFP) (TC 8.A.1) family.</text>
</comment>
<evidence type="ECO:0000256" key="3">
    <source>
        <dbReference type="SAM" id="Phobius"/>
    </source>
</evidence>
<dbReference type="RefSeq" id="WP_160561510.1">
    <property type="nucleotide sequence ID" value="NZ_QZDT01000040.1"/>
</dbReference>
<dbReference type="NCBIfam" id="TIGR01730">
    <property type="entry name" value="RND_mfp"/>
    <property type="match status" value="1"/>
</dbReference>
<dbReference type="PANTHER" id="PTHR30469">
    <property type="entry name" value="MULTIDRUG RESISTANCE PROTEIN MDTA"/>
    <property type="match status" value="1"/>
</dbReference>
<evidence type="ECO:0000259" key="4">
    <source>
        <dbReference type="Pfam" id="PF25989"/>
    </source>
</evidence>
<reference evidence="5" key="1">
    <citation type="submission" date="2018-09" db="EMBL/GenBank/DDBJ databases">
        <title>Murine metabolic-syndrome-specific gut microbial biobank.</title>
        <authorList>
            <person name="Liu C."/>
        </authorList>
    </citation>
    <scope>NUCLEOTIDE SEQUENCE</scope>
    <source>
        <strain evidence="5">D42-62</strain>
    </source>
</reference>
<keyword evidence="3" id="KW-0812">Transmembrane</keyword>
<keyword evidence="3" id="KW-0472">Membrane</keyword>
<sequence length="539" mass="59106">MSDKKKSKEEKSKEEKIKEEKKQNNDVVTADNIIAQTQTAILLNEDVTKMTSTEIEMESGKKKKKAKKEKKPLDRSAKKKRKKIIGFSILGVVVILFVVMKVFGSQDTGVFVATTGAMVGEIEQIISTSGTVTTEKTKSYFSDVDVLISGVSVEAGDAVKAGDVLISYDEESIAREKELAQLKVQSAEGNYKNSVQNNSQKIGDLNEANVNLEVLDQQIADTEAYITNLNYKIDKKKSDLAYEGALLQISLLDWQDQPDSDEYMNLQKLVQLNSYEQQNNKEIQGWEDELEVYNKMLSDYKEYRSEMKSQLSSAESSRMTSGAREELEAEKQTKEIEAVDSLKSLEAVENGITAEFNGVVTEVNAVEGGTVAAGSQLLKLESTENVMVKISVTKYDLDKIAVGQNATITIGSKEYNGKISKINKMAEKNNSGAAVVGTEIEITNPDSDVILGVEAKVIVCTAREENAVLIPVTAVNVDMEGEFVYAVEENILVKKKIVTGISSDTMVQVTEGLAEGEQIVTDVTANLQEGMSVIAMPQS</sequence>